<protein>
    <submittedName>
        <fullName evidence="1">Uncharacterized protein</fullName>
    </submittedName>
</protein>
<comment type="caution">
    <text evidence="1">The sequence shown here is derived from an EMBL/GenBank/DDBJ whole genome shotgun (WGS) entry which is preliminary data.</text>
</comment>
<gene>
    <name evidence="1" type="ORF">FB45DRAFT_997655</name>
</gene>
<proteinExistence type="predicted"/>
<sequence>MPLSDSQIQLAHDIAQRVFQLEDLAETHRVFIANNVDLASFQADLAANPPEVIPLSTDESIDRAEEEMLAFPSTNTDIRERYRAMTNCMGVTMKRLQLLAAQDYAAYEEALRFRTELHVKNSPSGPEASQPAFQPQPEIRNEIEAPGEINSPGFSSASVSDYSSSPVSPDALSQFLQNPETLLGRIFIIENDGETEIIRFCGRVVTPSSRSFYVEWADAGPVAWISPEEFLDDMFKDAKEIQVPQGVSV</sequence>
<keyword evidence="2" id="KW-1185">Reference proteome</keyword>
<evidence type="ECO:0000313" key="1">
    <source>
        <dbReference type="EMBL" id="KAJ7650897.1"/>
    </source>
</evidence>
<accession>A0AAD7CKI5</accession>
<evidence type="ECO:0000313" key="2">
    <source>
        <dbReference type="Proteomes" id="UP001221142"/>
    </source>
</evidence>
<organism evidence="1 2">
    <name type="scientific">Roridomyces roridus</name>
    <dbReference type="NCBI Taxonomy" id="1738132"/>
    <lineage>
        <taxon>Eukaryota</taxon>
        <taxon>Fungi</taxon>
        <taxon>Dikarya</taxon>
        <taxon>Basidiomycota</taxon>
        <taxon>Agaricomycotina</taxon>
        <taxon>Agaricomycetes</taxon>
        <taxon>Agaricomycetidae</taxon>
        <taxon>Agaricales</taxon>
        <taxon>Marasmiineae</taxon>
        <taxon>Mycenaceae</taxon>
        <taxon>Roridomyces</taxon>
    </lineage>
</organism>
<dbReference type="Proteomes" id="UP001221142">
    <property type="component" value="Unassembled WGS sequence"/>
</dbReference>
<dbReference type="AlphaFoldDB" id="A0AAD7CKI5"/>
<name>A0AAD7CKI5_9AGAR</name>
<dbReference type="EMBL" id="JARKIF010000001">
    <property type="protein sequence ID" value="KAJ7650897.1"/>
    <property type="molecule type" value="Genomic_DNA"/>
</dbReference>
<reference evidence="1" key="1">
    <citation type="submission" date="2023-03" db="EMBL/GenBank/DDBJ databases">
        <title>Massive genome expansion in bonnet fungi (Mycena s.s.) driven by repeated elements and novel gene families across ecological guilds.</title>
        <authorList>
            <consortium name="Lawrence Berkeley National Laboratory"/>
            <person name="Harder C.B."/>
            <person name="Miyauchi S."/>
            <person name="Viragh M."/>
            <person name="Kuo A."/>
            <person name="Thoen E."/>
            <person name="Andreopoulos B."/>
            <person name="Lu D."/>
            <person name="Skrede I."/>
            <person name="Drula E."/>
            <person name="Henrissat B."/>
            <person name="Morin E."/>
            <person name="Kohler A."/>
            <person name="Barry K."/>
            <person name="LaButti K."/>
            <person name="Morin E."/>
            <person name="Salamov A."/>
            <person name="Lipzen A."/>
            <person name="Mereny Z."/>
            <person name="Hegedus B."/>
            <person name="Baldrian P."/>
            <person name="Stursova M."/>
            <person name="Weitz H."/>
            <person name="Taylor A."/>
            <person name="Grigoriev I.V."/>
            <person name="Nagy L.G."/>
            <person name="Martin F."/>
            <person name="Kauserud H."/>
        </authorList>
    </citation>
    <scope>NUCLEOTIDE SEQUENCE</scope>
    <source>
        <strain evidence="1">9284</strain>
    </source>
</reference>